<evidence type="ECO:0000313" key="2">
    <source>
        <dbReference type="Proteomes" id="UP000269265"/>
    </source>
</evidence>
<reference evidence="1 2" key="1">
    <citation type="submission" date="2018-12" db="EMBL/GenBank/DDBJ databases">
        <title>The whole draft genome of Aquabacterium sp. SJQ9.</title>
        <authorList>
            <person name="Sun L."/>
            <person name="Gao X."/>
            <person name="Chen W."/>
            <person name="Huang K."/>
        </authorList>
    </citation>
    <scope>NUCLEOTIDE SEQUENCE [LARGE SCALE GENOMIC DNA]</scope>
    <source>
        <strain evidence="1 2">SJQ9</strain>
    </source>
</reference>
<dbReference type="RefSeq" id="WP_125242873.1">
    <property type="nucleotide sequence ID" value="NZ_RSED01000006.1"/>
</dbReference>
<sequence>MPHARSRWLMWLAAGLLIALVSACSVLRLAYDQAPTLVSWRINKALDLQGAQRDTSRAAVREFFAWQRKAQLPQIAAFMERAQHEAVGDISPQLACERRLEIEGWLRASADRAAPLMARVVVGLTPKQIEHLEKHFKEKDEDFADDFLDKDADDRQEAAAEYVEKWLERFYGRLDKDQRRQVASEVERLPFDAAAVNQQRQRVQNNLIVLLRKLHDQKATAEQAQGPIRALLLDAILPNDPRQKADMLRWASAGCQMMASVHNHTSPEQRRTVIDRLKGWSADLTVLSKGAGS</sequence>
<gene>
    <name evidence="1" type="ORF">EIP75_08685</name>
</gene>
<comment type="caution">
    <text evidence="1">The sequence shown here is derived from an EMBL/GenBank/DDBJ whole genome shotgun (WGS) entry which is preliminary data.</text>
</comment>
<dbReference type="EMBL" id="RSED01000006">
    <property type="protein sequence ID" value="RRS04499.1"/>
    <property type="molecule type" value="Genomic_DNA"/>
</dbReference>
<evidence type="ECO:0008006" key="3">
    <source>
        <dbReference type="Google" id="ProtNLM"/>
    </source>
</evidence>
<dbReference type="PROSITE" id="PS51257">
    <property type="entry name" value="PROKAR_LIPOPROTEIN"/>
    <property type="match status" value="1"/>
</dbReference>
<accession>A0A426VCA8</accession>
<dbReference type="AlphaFoldDB" id="A0A426VCA8"/>
<proteinExistence type="predicted"/>
<evidence type="ECO:0000313" key="1">
    <source>
        <dbReference type="EMBL" id="RRS04499.1"/>
    </source>
</evidence>
<dbReference type="Pfam" id="PF19795">
    <property type="entry name" value="DUF6279"/>
    <property type="match status" value="1"/>
</dbReference>
<keyword evidence="2" id="KW-1185">Reference proteome</keyword>
<name>A0A426VCA8_9BURK</name>
<dbReference type="Proteomes" id="UP000269265">
    <property type="component" value="Unassembled WGS sequence"/>
</dbReference>
<protein>
    <recommendedName>
        <fullName evidence="3">Lipoprotein</fullName>
    </recommendedName>
</protein>
<organism evidence="1 2">
    <name type="scientific">Aquabacterium soli</name>
    <dbReference type="NCBI Taxonomy" id="2493092"/>
    <lineage>
        <taxon>Bacteria</taxon>
        <taxon>Pseudomonadati</taxon>
        <taxon>Pseudomonadota</taxon>
        <taxon>Betaproteobacteria</taxon>
        <taxon>Burkholderiales</taxon>
        <taxon>Aquabacterium</taxon>
    </lineage>
</organism>
<dbReference type="OrthoDB" id="5767052at2"/>